<accession>J9CNT7</accession>
<dbReference type="AlphaFoldDB" id="J9CNT7"/>
<evidence type="ECO:0008006" key="2">
    <source>
        <dbReference type="Google" id="ProtNLM"/>
    </source>
</evidence>
<sequence>AFAIPVGVSYEYEQVVLDARYHIPLTKAMETIDTRNRLFTLTVGYHF</sequence>
<gene>
    <name evidence="1" type="ORF">EVA_10111</name>
</gene>
<feature type="non-terminal residue" evidence="1">
    <location>
        <position position="1"/>
    </location>
</feature>
<evidence type="ECO:0000313" key="1">
    <source>
        <dbReference type="EMBL" id="EJX01781.1"/>
    </source>
</evidence>
<proteinExistence type="predicted"/>
<dbReference type="EMBL" id="AMCI01002818">
    <property type="protein sequence ID" value="EJX01781.1"/>
    <property type="molecule type" value="Genomic_DNA"/>
</dbReference>
<reference evidence="1" key="1">
    <citation type="journal article" date="2012" name="PLoS ONE">
        <title>Gene sets for utilization of primary and secondary nutrition supplies in the distal gut of endangered iberian lynx.</title>
        <authorList>
            <person name="Alcaide M."/>
            <person name="Messina E."/>
            <person name="Richter M."/>
            <person name="Bargiela R."/>
            <person name="Peplies J."/>
            <person name="Huws S.A."/>
            <person name="Newbold C.J."/>
            <person name="Golyshin P.N."/>
            <person name="Simon M.A."/>
            <person name="Lopez G."/>
            <person name="Yakimov M.M."/>
            <person name="Ferrer M."/>
        </authorList>
    </citation>
    <scope>NUCLEOTIDE SEQUENCE</scope>
</reference>
<protein>
    <recommendedName>
        <fullName evidence="2">Outer membrane protein beta-barrel domain-containing protein</fullName>
    </recommendedName>
</protein>
<comment type="caution">
    <text evidence="1">The sequence shown here is derived from an EMBL/GenBank/DDBJ whole genome shotgun (WGS) entry which is preliminary data.</text>
</comment>
<name>J9CNT7_9ZZZZ</name>
<organism evidence="1">
    <name type="scientific">gut metagenome</name>
    <dbReference type="NCBI Taxonomy" id="749906"/>
    <lineage>
        <taxon>unclassified sequences</taxon>
        <taxon>metagenomes</taxon>
        <taxon>organismal metagenomes</taxon>
    </lineage>
</organism>